<evidence type="ECO:0000259" key="1">
    <source>
        <dbReference type="PROSITE" id="PS50280"/>
    </source>
</evidence>
<name>A0A6A6VVK5_9PEZI</name>
<reference evidence="2" key="1">
    <citation type="journal article" date="2020" name="Stud. Mycol.">
        <title>101 Dothideomycetes genomes: a test case for predicting lifestyles and emergence of pathogens.</title>
        <authorList>
            <person name="Haridas S."/>
            <person name="Albert R."/>
            <person name="Binder M."/>
            <person name="Bloem J."/>
            <person name="Labutti K."/>
            <person name="Salamov A."/>
            <person name="Andreopoulos B."/>
            <person name="Baker S."/>
            <person name="Barry K."/>
            <person name="Bills G."/>
            <person name="Bluhm B."/>
            <person name="Cannon C."/>
            <person name="Castanera R."/>
            <person name="Culley D."/>
            <person name="Daum C."/>
            <person name="Ezra D."/>
            <person name="Gonzalez J."/>
            <person name="Henrissat B."/>
            <person name="Kuo A."/>
            <person name="Liang C."/>
            <person name="Lipzen A."/>
            <person name="Lutzoni F."/>
            <person name="Magnuson J."/>
            <person name="Mondo S."/>
            <person name="Nolan M."/>
            <person name="Ohm R."/>
            <person name="Pangilinan J."/>
            <person name="Park H.-J."/>
            <person name="Ramirez L."/>
            <person name="Alfaro M."/>
            <person name="Sun H."/>
            <person name="Tritt A."/>
            <person name="Yoshinaga Y."/>
            <person name="Zwiers L.-H."/>
            <person name="Turgeon B."/>
            <person name="Goodwin S."/>
            <person name="Spatafora J."/>
            <person name="Crous P."/>
            <person name="Grigoriev I."/>
        </authorList>
    </citation>
    <scope>NUCLEOTIDE SEQUENCE</scope>
    <source>
        <strain evidence="2">CBS 121739</strain>
    </source>
</reference>
<dbReference type="PANTHER" id="PTHR47332:SF4">
    <property type="entry name" value="SET DOMAIN-CONTAINING PROTEIN 5"/>
    <property type="match status" value="1"/>
</dbReference>
<feature type="domain" description="SET" evidence="1">
    <location>
        <begin position="1"/>
        <end position="155"/>
    </location>
</feature>
<dbReference type="InterPro" id="IPR001214">
    <property type="entry name" value="SET_dom"/>
</dbReference>
<keyword evidence="3" id="KW-1185">Reference proteome</keyword>
<evidence type="ECO:0000313" key="2">
    <source>
        <dbReference type="EMBL" id="KAF2754718.1"/>
    </source>
</evidence>
<accession>A0A6A6VVK5</accession>
<dbReference type="PANTHER" id="PTHR47332">
    <property type="entry name" value="SET DOMAIN-CONTAINING PROTEIN 5"/>
    <property type="match status" value="1"/>
</dbReference>
<dbReference type="GeneID" id="54488507"/>
<dbReference type="Pfam" id="PF00856">
    <property type="entry name" value="SET"/>
    <property type="match status" value="1"/>
</dbReference>
<dbReference type="InterPro" id="IPR011990">
    <property type="entry name" value="TPR-like_helical_dom_sf"/>
</dbReference>
<dbReference type="Proteomes" id="UP000799437">
    <property type="component" value="Unassembled WGS sequence"/>
</dbReference>
<organism evidence="2 3">
    <name type="scientific">Pseudovirgaria hyperparasitica</name>
    <dbReference type="NCBI Taxonomy" id="470096"/>
    <lineage>
        <taxon>Eukaryota</taxon>
        <taxon>Fungi</taxon>
        <taxon>Dikarya</taxon>
        <taxon>Ascomycota</taxon>
        <taxon>Pezizomycotina</taxon>
        <taxon>Dothideomycetes</taxon>
        <taxon>Dothideomycetes incertae sedis</taxon>
        <taxon>Acrospermales</taxon>
        <taxon>Acrospermaceae</taxon>
        <taxon>Pseudovirgaria</taxon>
    </lineage>
</organism>
<dbReference type="SUPFAM" id="SSF82199">
    <property type="entry name" value="SET domain"/>
    <property type="match status" value="1"/>
</dbReference>
<proteinExistence type="predicted"/>
<dbReference type="Gene3D" id="2.170.270.10">
    <property type="entry name" value="SET domain"/>
    <property type="match status" value="1"/>
</dbReference>
<dbReference type="OrthoDB" id="265717at2759"/>
<dbReference type="EMBL" id="ML996579">
    <property type="protein sequence ID" value="KAF2754718.1"/>
    <property type="molecule type" value="Genomic_DNA"/>
</dbReference>
<dbReference type="PROSITE" id="PS50280">
    <property type="entry name" value="SET"/>
    <property type="match status" value="1"/>
</dbReference>
<dbReference type="Gene3D" id="1.25.40.10">
    <property type="entry name" value="Tetratricopeptide repeat domain"/>
    <property type="match status" value="1"/>
</dbReference>
<gene>
    <name evidence="2" type="ORF">EJ05DRAFT_503666</name>
</gene>
<evidence type="ECO:0000313" key="3">
    <source>
        <dbReference type="Proteomes" id="UP000799437"/>
    </source>
</evidence>
<dbReference type="InterPro" id="IPR046341">
    <property type="entry name" value="SET_dom_sf"/>
</dbReference>
<dbReference type="AlphaFoldDB" id="A0A6A6VVK5"/>
<dbReference type="SMART" id="SM00317">
    <property type="entry name" value="SET"/>
    <property type="match status" value="1"/>
</dbReference>
<dbReference type="InterPro" id="IPR053185">
    <property type="entry name" value="SET_domain_protein"/>
</dbReference>
<sequence length="298" mass="32351">MFAIRQATGKGLGVFASQQIRSGQRILSDRALLTISASKTDILSQVTLLPKLDVAALLGLSQNPAKSGVLSWLESIWRSKSAPSNTRLNHTILNIFRNNNFDIGDDVRALFPRVARLNHSCVPNAQGNFNRALDKFTVHATSDIQSGEEITISYLDDHLALRANRQSKLLDNYGFVCGCRACDKTLPESAAREARRAKAIDRLEKFAQSGPADAGKEMDVVLALLNAYQEEGIRGREIATMYMAAASQASKLGFQEKARELALAGLKCEVEAVGGDSPFFAATEKQAKDLGVGVDINL</sequence>
<dbReference type="CDD" id="cd20071">
    <property type="entry name" value="SET_SMYD"/>
    <property type="match status" value="1"/>
</dbReference>
<protein>
    <submittedName>
        <fullName evidence="2">TPR domain-containing protein</fullName>
    </submittedName>
</protein>
<dbReference type="RefSeq" id="XP_033597169.1">
    <property type="nucleotide sequence ID" value="XM_033747453.1"/>
</dbReference>